<accession>A0ACB9PN35</accession>
<evidence type="ECO:0000313" key="2">
    <source>
        <dbReference type="Proteomes" id="UP000828941"/>
    </source>
</evidence>
<reference evidence="1 2" key="1">
    <citation type="journal article" date="2022" name="DNA Res.">
        <title>Chromosomal-level genome assembly of the orchid tree Bauhinia variegata (Leguminosae; Cercidoideae) supports the allotetraploid origin hypothesis of Bauhinia.</title>
        <authorList>
            <person name="Zhong Y."/>
            <person name="Chen Y."/>
            <person name="Zheng D."/>
            <person name="Pang J."/>
            <person name="Liu Y."/>
            <person name="Luo S."/>
            <person name="Meng S."/>
            <person name="Qian L."/>
            <person name="Wei D."/>
            <person name="Dai S."/>
            <person name="Zhou R."/>
        </authorList>
    </citation>
    <scope>NUCLEOTIDE SEQUENCE [LARGE SCALE GENOMIC DNA]</scope>
    <source>
        <strain evidence="1">BV-YZ2020</strain>
    </source>
</reference>
<name>A0ACB9PN35_BAUVA</name>
<organism evidence="1 2">
    <name type="scientific">Bauhinia variegata</name>
    <name type="common">Purple orchid tree</name>
    <name type="synonym">Phanera variegata</name>
    <dbReference type="NCBI Taxonomy" id="167791"/>
    <lineage>
        <taxon>Eukaryota</taxon>
        <taxon>Viridiplantae</taxon>
        <taxon>Streptophyta</taxon>
        <taxon>Embryophyta</taxon>
        <taxon>Tracheophyta</taxon>
        <taxon>Spermatophyta</taxon>
        <taxon>Magnoliopsida</taxon>
        <taxon>eudicotyledons</taxon>
        <taxon>Gunneridae</taxon>
        <taxon>Pentapetalae</taxon>
        <taxon>rosids</taxon>
        <taxon>fabids</taxon>
        <taxon>Fabales</taxon>
        <taxon>Fabaceae</taxon>
        <taxon>Cercidoideae</taxon>
        <taxon>Cercideae</taxon>
        <taxon>Bauhiniinae</taxon>
        <taxon>Bauhinia</taxon>
    </lineage>
</organism>
<comment type="caution">
    <text evidence="1">The sequence shown here is derived from an EMBL/GenBank/DDBJ whole genome shotgun (WGS) entry which is preliminary data.</text>
</comment>
<dbReference type="EMBL" id="CM039429">
    <property type="protein sequence ID" value="KAI4349927.1"/>
    <property type="molecule type" value="Genomic_DNA"/>
</dbReference>
<protein>
    <submittedName>
        <fullName evidence="1">Uncharacterized protein</fullName>
    </submittedName>
</protein>
<evidence type="ECO:0000313" key="1">
    <source>
        <dbReference type="EMBL" id="KAI4349927.1"/>
    </source>
</evidence>
<proteinExistence type="predicted"/>
<keyword evidence="2" id="KW-1185">Reference proteome</keyword>
<sequence length="107" mass="12661">MYNGYHRARKRMSSRAGKEILDKLQNLVNFFIGVPFPLFPFPTCFPHNQNEWQSKLDLGDSATEQKTISDSEFYKRKKLRGFLHCVWHSLWRGNKYTPHMRKGNGQV</sequence>
<dbReference type="Proteomes" id="UP000828941">
    <property type="component" value="Chromosome 4"/>
</dbReference>
<gene>
    <name evidence="1" type="ORF">L6164_010468</name>
</gene>